<dbReference type="Proteomes" id="UP001310386">
    <property type="component" value="Unassembled WGS sequence"/>
</dbReference>
<name>A0ABU5ZLC4_9BACL</name>
<evidence type="ECO:0000313" key="1">
    <source>
        <dbReference type="EMBL" id="MEB3103072.1"/>
    </source>
</evidence>
<evidence type="ECO:0000313" key="2">
    <source>
        <dbReference type="Proteomes" id="UP001310386"/>
    </source>
</evidence>
<sequence length="182" mass="20726">MTKRKGGTAQNEMNFSTAQLAELLGLSPRRIQQLAEEGVIVKVARGQYKAADSIQNYIRYLQEKERATSDDEIDYFKERALHEKVKREKAELELAVMKGELHRSEDVKFVMNDMIAAFRSKVLALPSKLSPQLAGKTEIPVIQDLLNREVQEALTELSEYDPQVFYAKNADYVDVSDDEEAE</sequence>
<proteinExistence type="predicted"/>
<protein>
    <submittedName>
        <fullName evidence="1">Type IV toxin-antitoxin system AbiEi family antitoxin domain-containing protein</fullName>
    </submittedName>
</protein>
<organism evidence="1 2">
    <name type="scientific">Ferviditalea candida</name>
    <dbReference type="NCBI Taxonomy" id="3108399"/>
    <lineage>
        <taxon>Bacteria</taxon>
        <taxon>Bacillati</taxon>
        <taxon>Bacillota</taxon>
        <taxon>Bacilli</taxon>
        <taxon>Bacillales</taxon>
        <taxon>Paenibacillaceae</taxon>
        <taxon>Ferviditalea</taxon>
    </lineage>
</organism>
<dbReference type="EMBL" id="JAYJLD010000027">
    <property type="protein sequence ID" value="MEB3103072.1"/>
    <property type="molecule type" value="Genomic_DNA"/>
</dbReference>
<comment type="caution">
    <text evidence="1">The sequence shown here is derived from an EMBL/GenBank/DDBJ whole genome shotgun (WGS) entry which is preliminary data.</text>
</comment>
<gene>
    <name evidence="1" type="ORF">VF724_15555</name>
</gene>
<keyword evidence="2" id="KW-1185">Reference proteome</keyword>
<reference evidence="1" key="1">
    <citation type="submission" date="2023-12" db="EMBL/GenBank/DDBJ databases">
        <title>Fervidustalea candida gen. nov., sp. nov., a novel member of the family Paenibacillaceae isolated from a geothermal area.</title>
        <authorList>
            <person name="Li W.-J."/>
            <person name="Jiao J.-Y."/>
            <person name="Chen Y."/>
        </authorList>
    </citation>
    <scope>NUCLEOTIDE SEQUENCE</scope>
    <source>
        <strain evidence="1">SYSU GA230002</strain>
    </source>
</reference>
<dbReference type="RefSeq" id="WP_371755199.1">
    <property type="nucleotide sequence ID" value="NZ_JAYJLD010000027.1"/>
</dbReference>
<accession>A0ABU5ZLC4</accession>